<sequence length="225" mass="25059">MIISQELENSKSTVESGDLRTNPCFESLNNRFLLIGPNGVDELKKSTPEAAKVITAVLTTQYSKHTDSIAERWKTTLNNRPEGWDLLDREEHDAPVISKLLFDWLAHLKSPVIRAQDFHTIDISTTSGVIKAMEPLETAVACVLILSARFMVGLGAKSDIVMMALIKRFVYAFCQIDHKFEPGVQLVASMPCIPRVSPISHDCSNAAVKLMSILIDFIRAKQYLS</sequence>
<keyword evidence="2" id="KW-1185">Reference proteome</keyword>
<reference evidence="1" key="1">
    <citation type="submission" date="2019-03" db="EMBL/GenBank/DDBJ databases">
        <title>Improved annotation for the trematode Fasciola hepatica.</title>
        <authorList>
            <person name="Choi Y.-J."/>
            <person name="Martin J."/>
            <person name="Mitreva M."/>
        </authorList>
    </citation>
    <scope>NUCLEOTIDE SEQUENCE [LARGE SCALE GENOMIC DNA]</scope>
</reference>
<organism evidence="1 2">
    <name type="scientific">Fasciola hepatica</name>
    <name type="common">Liver fluke</name>
    <dbReference type="NCBI Taxonomy" id="6192"/>
    <lineage>
        <taxon>Eukaryota</taxon>
        <taxon>Metazoa</taxon>
        <taxon>Spiralia</taxon>
        <taxon>Lophotrochozoa</taxon>
        <taxon>Platyhelminthes</taxon>
        <taxon>Trematoda</taxon>
        <taxon>Digenea</taxon>
        <taxon>Plagiorchiida</taxon>
        <taxon>Echinostomata</taxon>
        <taxon>Echinostomatoidea</taxon>
        <taxon>Fasciolidae</taxon>
        <taxon>Fasciola</taxon>
    </lineage>
</organism>
<evidence type="ECO:0000313" key="2">
    <source>
        <dbReference type="Proteomes" id="UP000230066"/>
    </source>
</evidence>
<dbReference type="Proteomes" id="UP000230066">
    <property type="component" value="Unassembled WGS sequence"/>
</dbReference>
<gene>
    <name evidence="1" type="ORF">D915_009901</name>
</gene>
<evidence type="ECO:0000313" key="1">
    <source>
        <dbReference type="EMBL" id="THD19410.1"/>
    </source>
</evidence>
<protein>
    <submittedName>
        <fullName evidence="1">Uncharacterized protein</fullName>
    </submittedName>
</protein>
<accession>A0A4E0RWE3</accession>
<dbReference type="EMBL" id="JXXN02006497">
    <property type="protein sequence ID" value="THD19410.1"/>
    <property type="molecule type" value="Genomic_DNA"/>
</dbReference>
<proteinExistence type="predicted"/>
<dbReference type="AlphaFoldDB" id="A0A4E0RWE3"/>
<comment type="caution">
    <text evidence="1">The sequence shown here is derived from an EMBL/GenBank/DDBJ whole genome shotgun (WGS) entry which is preliminary data.</text>
</comment>
<name>A0A4E0RWE3_FASHE</name>